<dbReference type="EMBL" id="GIIL01006552">
    <property type="protein sequence ID" value="NOV50278.1"/>
    <property type="molecule type" value="Transcribed_RNA"/>
</dbReference>
<feature type="transmembrane region" description="Helical" evidence="1">
    <location>
        <begin position="88"/>
        <end position="107"/>
    </location>
</feature>
<keyword evidence="1" id="KW-0472">Membrane</keyword>
<accession>A0A6M2DYW5</accession>
<proteinExistence type="predicted"/>
<evidence type="ECO:0000313" key="2">
    <source>
        <dbReference type="EMBL" id="NOV50278.1"/>
    </source>
</evidence>
<evidence type="ECO:0000256" key="1">
    <source>
        <dbReference type="SAM" id="Phobius"/>
    </source>
</evidence>
<name>A0A6M2DYW5_XENCH</name>
<feature type="transmembrane region" description="Helical" evidence="1">
    <location>
        <begin position="20"/>
        <end position="38"/>
    </location>
</feature>
<dbReference type="AlphaFoldDB" id="A0A6M2DYW5"/>
<organism evidence="2">
    <name type="scientific">Xenopsylla cheopis</name>
    <name type="common">Oriental rat flea</name>
    <name type="synonym">Pulex cheopis</name>
    <dbReference type="NCBI Taxonomy" id="163159"/>
    <lineage>
        <taxon>Eukaryota</taxon>
        <taxon>Metazoa</taxon>
        <taxon>Ecdysozoa</taxon>
        <taxon>Arthropoda</taxon>
        <taxon>Hexapoda</taxon>
        <taxon>Insecta</taxon>
        <taxon>Pterygota</taxon>
        <taxon>Neoptera</taxon>
        <taxon>Endopterygota</taxon>
        <taxon>Siphonaptera</taxon>
        <taxon>Pulicidae</taxon>
        <taxon>Xenopsyllinae</taxon>
        <taxon>Xenopsylla</taxon>
    </lineage>
</organism>
<keyword evidence="1" id="KW-0812">Transmembrane</keyword>
<sequence>MPCRAWLGFLRMLLYFSSRYSIFIIFLAELIFSLRCVANVSFLSKIALKYLVFVPYGIFLLFNTRDLFSSFLKKIVLQFSLPFLLRVIRFQIPALLNASVVGLLKCLHSRMLLPK</sequence>
<keyword evidence="1" id="KW-1133">Transmembrane helix</keyword>
<feature type="transmembrane region" description="Helical" evidence="1">
    <location>
        <begin position="50"/>
        <end position="68"/>
    </location>
</feature>
<protein>
    <submittedName>
        <fullName evidence="2">Putative product</fullName>
    </submittedName>
</protein>
<reference evidence="2" key="1">
    <citation type="submission" date="2020-03" db="EMBL/GenBank/DDBJ databases">
        <title>Transcriptomic Profiling of the Digestive Tract of the Rat Flea, Xenopsylla cheopis, Following Blood Feeding and Infection with Yersinia pestis.</title>
        <authorList>
            <person name="Bland D.M."/>
            <person name="Martens C.A."/>
            <person name="Virtaneva K."/>
            <person name="Kanakabandi K."/>
            <person name="Long D."/>
            <person name="Rosenke R."/>
            <person name="Saturday G.A."/>
            <person name="Hoyt F.H."/>
            <person name="Bruno D.P."/>
            <person name="Ribeiro J.M.C."/>
            <person name="Hinnebusch J."/>
        </authorList>
    </citation>
    <scope>NUCLEOTIDE SEQUENCE</scope>
</reference>